<dbReference type="PANTHER" id="PTHR13563:SF13">
    <property type="entry name" value="TRNA METHYLTRANSFERASE 10 HOMOLOG A"/>
    <property type="match status" value="1"/>
</dbReference>
<gene>
    <name evidence="11" type="ORF">MSAN_01493100</name>
</gene>
<dbReference type="InterPro" id="IPR007356">
    <property type="entry name" value="tRNA_m1G_MeTrfase_euk"/>
</dbReference>
<keyword evidence="3 11" id="KW-0489">Methyltransferase</keyword>
<evidence type="ECO:0000256" key="3">
    <source>
        <dbReference type="ARBA" id="ARBA00022603"/>
    </source>
</evidence>
<dbReference type="PANTHER" id="PTHR13563">
    <property type="entry name" value="TRNA (GUANINE-9-) METHYLTRANSFERASE"/>
    <property type="match status" value="1"/>
</dbReference>
<dbReference type="InterPro" id="IPR038459">
    <property type="entry name" value="MT_TRM10-typ_sf"/>
</dbReference>
<dbReference type="OrthoDB" id="278300at2759"/>
<feature type="region of interest" description="Disordered" evidence="9">
    <location>
        <begin position="1"/>
        <end position="86"/>
    </location>
</feature>
<keyword evidence="5" id="KW-0949">S-adenosyl-L-methionine</keyword>
<evidence type="ECO:0000256" key="1">
    <source>
        <dbReference type="ARBA" id="ARBA00012797"/>
    </source>
</evidence>
<evidence type="ECO:0000256" key="8">
    <source>
        <dbReference type="ARBA" id="ARBA00048434"/>
    </source>
</evidence>
<feature type="domain" description="SAM-dependent MTase TRM10-type" evidence="10">
    <location>
        <begin position="77"/>
        <end position="274"/>
    </location>
</feature>
<dbReference type="PROSITE" id="PS51675">
    <property type="entry name" value="SAM_MT_TRM10"/>
    <property type="match status" value="1"/>
</dbReference>
<dbReference type="EMBL" id="JACAZH010000011">
    <property type="protein sequence ID" value="KAF7355752.1"/>
    <property type="molecule type" value="Genomic_DNA"/>
</dbReference>
<dbReference type="GO" id="GO:0002939">
    <property type="term" value="P:tRNA N1-guanine methylation"/>
    <property type="evidence" value="ECO:0007669"/>
    <property type="project" value="TreeGrafter"/>
</dbReference>
<evidence type="ECO:0000256" key="4">
    <source>
        <dbReference type="ARBA" id="ARBA00022679"/>
    </source>
</evidence>
<evidence type="ECO:0000256" key="2">
    <source>
        <dbReference type="ARBA" id="ARBA00020451"/>
    </source>
</evidence>
<feature type="compositionally biased region" description="Basic and acidic residues" evidence="9">
    <location>
        <begin position="36"/>
        <end position="53"/>
    </location>
</feature>
<dbReference type="EC" id="2.1.1.221" evidence="1"/>
<comment type="caution">
    <text evidence="11">The sequence shown here is derived from an EMBL/GenBank/DDBJ whole genome shotgun (WGS) entry which is preliminary data.</text>
</comment>
<keyword evidence="12" id="KW-1185">Reference proteome</keyword>
<evidence type="ECO:0000313" key="12">
    <source>
        <dbReference type="Proteomes" id="UP000623467"/>
    </source>
</evidence>
<evidence type="ECO:0000313" key="11">
    <source>
        <dbReference type="EMBL" id="KAF7355752.1"/>
    </source>
</evidence>
<organism evidence="11 12">
    <name type="scientific">Mycena sanguinolenta</name>
    <dbReference type="NCBI Taxonomy" id="230812"/>
    <lineage>
        <taxon>Eukaryota</taxon>
        <taxon>Fungi</taxon>
        <taxon>Dikarya</taxon>
        <taxon>Basidiomycota</taxon>
        <taxon>Agaricomycotina</taxon>
        <taxon>Agaricomycetes</taxon>
        <taxon>Agaricomycetidae</taxon>
        <taxon>Agaricales</taxon>
        <taxon>Marasmiineae</taxon>
        <taxon>Mycenaceae</taxon>
        <taxon>Mycena</taxon>
    </lineage>
</organism>
<feature type="region of interest" description="Disordered" evidence="9">
    <location>
        <begin position="274"/>
        <end position="293"/>
    </location>
</feature>
<dbReference type="GO" id="GO:0052905">
    <property type="term" value="F:tRNA (guanosine(9)-N1)-methyltransferase activity"/>
    <property type="evidence" value="ECO:0007669"/>
    <property type="project" value="UniProtKB-EC"/>
</dbReference>
<dbReference type="GO" id="GO:0005634">
    <property type="term" value="C:nucleus"/>
    <property type="evidence" value="ECO:0007669"/>
    <property type="project" value="TreeGrafter"/>
</dbReference>
<dbReference type="CDD" id="cd18089">
    <property type="entry name" value="SPOUT_Trm10-like"/>
    <property type="match status" value="1"/>
</dbReference>
<evidence type="ECO:0000256" key="6">
    <source>
        <dbReference type="ARBA" id="ARBA00031792"/>
    </source>
</evidence>
<accession>A0A8H7D1A6</accession>
<name>A0A8H7D1A6_9AGAR</name>
<dbReference type="Gene3D" id="3.40.1280.30">
    <property type="match status" value="1"/>
</dbReference>
<evidence type="ECO:0000256" key="5">
    <source>
        <dbReference type="ARBA" id="ARBA00022691"/>
    </source>
</evidence>
<protein>
    <recommendedName>
        <fullName evidence="2">tRNA (guanine(9)-N1)-methyltransferase</fullName>
        <ecNumber evidence="1">2.1.1.221</ecNumber>
    </recommendedName>
    <alternativeName>
        <fullName evidence="7">tRNA methyltransferase 10</fullName>
    </alternativeName>
    <alternativeName>
        <fullName evidence="6">tRNA(m1G9)-methyltransferase</fullName>
    </alternativeName>
</protein>
<dbReference type="Proteomes" id="UP000623467">
    <property type="component" value="Unassembled WGS sequence"/>
</dbReference>
<dbReference type="InterPro" id="IPR028564">
    <property type="entry name" value="MT_TRM10-typ"/>
</dbReference>
<evidence type="ECO:0000259" key="10">
    <source>
        <dbReference type="PROSITE" id="PS51675"/>
    </source>
</evidence>
<proteinExistence type="predicted"/>
<reference evidence="11" key="1">
    <citation type="submission" date="2020-05" db="EMBL/GenBank/DDBJ databases">
        <title>Mycena genomes resolve the evolution of fungal bioluminescence.</title>
        <authorList>
            <person name="Tsai I.J."/>
        </authorList>
    </citation>
    <scope>NUCLEOTIDE SEQUENCE</scope>
    <source>
        <strain evidence="11">160909Yilan</strain>
    </source>
</reference>
<sequence length="310" mass="34967">MDDIAENAVAEEPAIPEADNVPAQPSKSSLKKAARRERIAATKLERRAKEKAAKKEKKRIKAEKRAAGELDSDDEPKPKKRRVGPPFGGKVVVDLGFDEKMTEKEVQSLCSQLGYTYSANRQAGYPFALFFTSLDGKSLARLESLGDASYKRWTNTEWWKEGYERMWEADPAVKQSIVYLTADSDEELTELRPDETYVIGGICDHNRLKNECLNKAQASGIRTARLPIGTYLADLRTRKVLTVNQAFEILVHWVDTRDWESAFHAVIPKRKFEENSKSKEKEKVESAEKAADKSKVVVSVEELEDQVGES</sequence>
<evidence type="ECO:0000256" key="7">
    <source>
        <dbReference type="ARBA" id="ARBA00032166"/>
    </source>
</evidence>
<dbReference type="GO" id="GO:0000049">
    <property type="term" value="F:tRNA binding"/>
    <property type="evidence" value="ECO:0007669"/>
    <property type="project" value="TreeGrafter"/>
</dbReference>
<dbReference type="AlphaFoldDB" id="A0A8H7D1A6"/>
<keyword evidence="4 11" id="KW-0808">Transferase</keyword>
<comment type="catalytic activity">
    <reaction evidence="8">
        <text>guanosine(9) in tRNA + S-adenosyl-L-methionine = N(1)-methylguanosine(9) in tRNA + S-adenosyl-L-homocysteine + H(+)</text>
        <dbReference type="Rhea" id="RHEA:43156"/>
        <dbReference type="Rhea" id="RHEA-COMP:10367"/>
        <dbReference type="Rhea" id="RHEA-COMP:10368"/>
        <dbReference type="ChEBI" id="CHEBI:15378"/>
        <dbReference type="ChEBI" id="CHEBI:57856"/>
        <dbReference type="ChEBI" id="CHEBI:59789"/>
        <dbReference type="ChEBI" id="CHEBI:73542"/>
        <dbReference type="ChEBI" id="CHEBI:74269"/>
        <dbReference type="EC" id="2.1.1.221"/>
    </reaction>
</comment>
<evidence type="ECO:0000256" key="9">
    <source>
        <dbReference type="SAM" id="MobiDB-lite"/>
    </source>
</evidence>